<dbReference type="Gene3D" id="3.40.50.2000">
    <property type="entry name" value="Glycogen Phosphorylase B"/>
    <property type="match status" value="2"/>
</dbReference>
<dbReference type="InterPro" id="IPR001296">
    <property type="entry name" value="Glyco_trans_1"/>
</dbReference>
<feature type="domain" description="Glycosyltransferase subfamily 4-like N-terminal" evidence="5">
    <location>
        <begin position="16"/>
        <end position="162"/>
    </location>
</feature>
<reference evidence="7" key="1">
    <citation type="journal article" date="2019" name="Int. J. Syst. Evol. Microbiol.">
        <title>The Global Catalogue of Microorganisms (GCM) 10K type strain sequencing project: providing services to taxonomists for standard genome sequencing and annotation.</title>
        <authorList>
            <consortium name="The Broad Institute Genomics Platform"/>
            <consortium name="The Broad Institute Genome Sequencing Center for Infectious Disease"/>
            <person name="Wu L."/>
            <person name="Ma J."/>
        </authorList>
    </citation>
    <scope>NUCLEOTIDE SEQUENCE [LARGE SCALE GENOMIC DNA]</scope>
    <source>
        <strain evidence="7">JCM 16929</strain>
    </source>
</reference>
<evidence type="ECO:0000259" key="5">
    <source>
        <dbReference type="Pfam" id="PF13579"/>
    </source>
</evidence>
<dbReference type="RefSeq" id="WP_344801803.1">
    <property type="nucleotide sequence ID" value="NZ_BAABAB010000006.1"/>
</dbReference>
<dbReference type="PANTHER" id="PTHR12526">
    <property type="entry name" value="GLYCOSYLTRANSFERASE"/>
    <property type="match status" value="1"/>
</dbReference>
<organism evidence="6 7">
    <name type="scientific">Microlunatus ginsengisoli</name>
    <dbReference type="NCBI Taxonomy" id="363863"/>
    <lineage>
        <taxon>Bacteria</taxon>
        <taxon>Bacillati</taxon>
        <taxon>Actinomycetota</taxon>
        <taxon>Actinomycetes</taxon>
        <taxon>Propionibacteriales</taxon>
        <taxon>Propionibacteriaceae</taxon>
        <taxon>Microlunatus</taxon>
    </lineage>
</organism>
<keyword evidence="7" id="KW-1185">Reference proteome</keyword>
<sequence length="391" mass="42745">MRIALIGTRGVPARYGGFETCIEEVGSRLAAAGHEVIVYCRPTGDGAEQLETYKGMRLVHLPIVRKRSLETLAHTGLSVLHRSLRGVDAAIVFNSANAPLLPVIRARGIPVATHVDGLEWKRGKWGPTGQRYYRTAESLAVRWSDALIADAEGIADYYAREFEAETELIAYGAPISRPADAVRVAELDLAPGKYHLVVARFEPENHVLEAVQGYVASRAELPLVVVGSAPYADEYTAAVAAAADSRVRLLGGVWDQEQLDQLYAHALTYLHGHSVGGTNPSLLRAAGAGAYTLAFDVSFNREVIGEQGEFWRTPSELAGQLEDVEADPDRAHRGGEALQRAIARYNWDDVAAAYERLCVRLAEGRTPARRPSGRRTGVPEREPLRELELQH</sequence>
<gene>
    <name evidence="6" type="ORF">GCM10022236_08050</name>
</gene>
<dbReference type="InterPro" id="IPR028098">
    <property type="entry name" value="Glyco_trans_4-like_N"/>
</dbReference>
<comment type="caution">
    <text evidence="6">The sequence shown here is derived from an EMBL/GenBank/DDBJ whole genome shotgun (WGS) entry which is preliminary data.</text>
</comment>
<proteinExistence type="predicted"/>
<feature type="region of interest" description="Disordered" evidence="3">
    <location>
        <begin position="366"/>
        <end position="391"/>
    </location>
</feature>
<name>A0ABP6ZJ59_9ACTN</name>
<evidence type="ECO:0000256" key="1">
    <source>
        <dbReference type="ARBA" id="ARBA00022676"/>
    </source>
</evidence>
<evidence type="ECO:0000256" key="3">
    <source>
        <dbReference type="SAM" id="MobiDB-lite"/>
    </source>
</evidence>
<dbReference type="EMBL" id="BAABAB010000006">
    <property type="protein sequence ID" value="GAA3608777.1"/>
    <property type="molecule type" value="Genomic_DNA"/>
</dbReference>
<protein>
    <submittedName>
        <fullName evidence="6">Glycosyltransferase</fullName>
    </submittedName>
</protein>
<accession>A0ABP6ZJ59</accession>
<dbReference type="Pfam" id="PF00534">
    <property type="entry name" value="Glycos_transf_1"/>
    <property type="match status" value="1"/>
</dbReference>
<dbReference type="Pfam" id="PF13579">
    <property type="entry name" value="Glyco_trans_4_4"/>
    <property type="match status" value="1"/>
</dbReference>
<keyword evidence="1" id="KW-0328">Glycosyltransferase</keyword>
<feature type="domain" description="Glycosyl transferase family 1" evidence="4">
    <location>
        <begin position="193"/>
        <end position="337"/>
    </location>
</feature>
<dbReference type="Proteomes" id="UP001501490">
    <property type="component" value="Unassembled WGS sequence"/>
</dbReference>
<evidence type="ECO:0000313" key="7">
    <source>
        <dbReference type="Proteomes" id="UP001501490"/>
    </source>
</evidence>
<evidence type="ECO:0000313" key="6">
    <source>
        <dbReference type="EMBL" id="GAA3608777.1"/>
    </source>
</evidence>
<dbReference type="PANTHER" id="PTHR12526:SF510">
    <property type="entry name" value="D-INOSITOL 3-PHOSPHATE GLYCOSYLTRANSFERASE"/>
    <property type="match status" value="1"/>
</dbReference>
<keyword evidence="2" id="KW-0808">Transferase</keyword>
<evidence type="ECO:0000259" key="4">
    <source>
        <dbReference type="Pfam" id="PF00534"/>
    </source>
</evidence>
<feature type="compositionally biased region" description="Basic and acidic residues" evidence="3">
    <location>
        <begin position="377"/>
        <end position="391"/>
    </location>
</feature>
<dbReference type="SUPFAM" id="SSF53756">
    <property type="entry name" value="UDP-Glycosyltransferase/glycogen phosphorylase"/>
    <property type="match status" value="1"/>
</dbReference>
<evidence type="ECO:0000256" key="2">
    <source>
        <dbReference type="ARBA" id="ARBA00022679"/>
    </source>
</evidence>